<protein>
    <recommendedName>
        <fullName evidence="4">Glycosyltransferase family 9 protein</fullName>
    </recommendedName>
</protein>
<sequence>GRGATADAGGRLMRAIVARLDSDGDVLLAGPAIRAVAAGAEHVTLLCGPGGAQAAALLPGVDEIVVRRAEWIDPEAGQVDRAGIDAYVDRLEAIGADAAVVLTSFHQSALPLALLLRMAGVWRIAAISPDFPGSLLDVRHPDPGDVHEVERGLSVAATLGFRLPSGDAGRLSVRAEDPGFAVPEGAVVVHPGASVPARAWSPDQNARLVQALADAGSPVLVTGAPAERALTAHVAGPPRPEVTDLGGRTSLAGMAGVLARARAVVVGNTGPAHLAAAVGTPVVSLFAPTVPAVRWRPWAVRHELLHVDVPCAGCRARICPVAGHPCLSGVAVADVLAALERVTEPSRQPVPA</sequence>
<name>A0A6J4T1Z2_9ACTN</name>
<dbReference type="PANTHER" id="PTHR30160">
    <property type="entry name" value="TETRAACYLDISACCHARIDE 4'-KINASE-RELATED"/>
    <property type="match status" value="1"/>
</dbReference>
<dbReference type="CDD" id="cd03789">
    <property type="entry name" value="GT9_LPS_heptosyltransferase"/>
    <property type="match status" value="1"/>
</dbReference>
<dbReference type="InterPro" id="IPR002201">
    <property type="entry name" value="Glyco_trans_9"/>
</dbReference>
<dbReference type="InterPro" id="IPR051199">
    <property type="entry name" value="LPS_LOS_Heptosyltrfase"/>
</dbReference>
<organism evidence="3">
    <name type="scientific">uncultured Solirubrobacteraceae bacterium</name>
    <dbReference type="NCBI Taxonomy" id="1162706"/>
    <lineage>
        <taxon>Bacteria</taxon>
        <taxon>Bacillati</taxon>
        <taxon>Actinomycetota</taxon>
        <taxon>Thermoleophilia</taxon>
        <taxon>Solirubrobacterales</taxon>
        <taxon>Solirubrobacteraceae</taxon>
        <taxon>environmental samples</taxon>
    </lineage>
</organism>
<dbReference type="Gene3D" id="3.40.50.2000">
    <property type="entry name" value="Glycogen Phosphorylase B"/>
    <property type="match status" value="2"/>
</dbReference>
<dbReference type="AlphaFoldDB" id="A0A6J4T1Z2"/>
<proteinExistence type="predicted"/>
<dbReference type="Pfam" id="PF01075">
    <property type="entry name" value="Glyco_transf_9"/>
    <property type="match status" value="1"/>
</dbReference>
<dbReference type="EMBL" id="CADCVR010000083">
    <property type="protein sequence ID" value="CAA9511611.1"/>
    <property type="molecule type" value="Genomic_DNA"/>
</dbReference>
<dbReference type="GO" id="GO:0008713">
    <property type="term" value="F:ADP-heptose-lipopolysaccharide heptosyltransferase activity"/>
    <property type="evidence" value="ECO:0007669"/>
    <property type="project" value="TreeGrafter"/>
</dbReference>
<evidence type="ECO:0000313" key="3">
    <source>
        <dbReference type="EMBL" id="CAA9511611.1"/>
    </source>
</evidence>
<keyword evidence="2" id="KW-0808">Transferase</keyword>
<dbReference type="SUPFAM" id="SSF53756">
    <property type="entry name" value="UDP-Glycosyltransferase/glycogen phosphorylase"/>
    <property type="match status" value="1"/>
</dbReference>
<dbReference type="GO" id="GO:0005829">
    <property type="term" value="C:cytosol"/>
    <property type="evidence" value="ECO:0007669"/>
    <property type="project" value="TreeGrafter"/>
</dbReference>
<feature type="non-terminal residue" evidence="3">
    <location>
        <position position="1"/>
    </location>
</feature>
<evidence type="ECO:0000256" key="2">
    <source>
        <dbReference type="ARBA" id="ARBA00022679"/>
    </source>
</evidence>
<dbReference type="PANTHER" id="PTHR30160:SF1">
    <property type="entry name" value="LIPOPOLYSACCHARIDE 1,2-N-ACETYLGLUCOSAMINETRANSFERASE-RELATED"/>
    <property type="match status" value="1"/>
</dbReference>
<evidence type="ECO:0008006" key="4">
    <source>
        <dbReference type="Google" id="ProtNLM"/>
    </source>
</evidence>
<evidence type="ECO:0000256" key="1">
    <source>
        <dbReference type="ARBA" id="ARBA00022676"/>
    </source>
</evidence>
<keyword evidence="1" id="KW-0328">Glycosyltransferase</keyword>
<accession>A0A6J4T1Z2</accession>
<gene>
    <name evidence="3" type="ORF">AVDCRST_MAG53-2652</name>
</gene>
<dbReference type="GO" id="GO:0009244">
    <property type="term" value="P:lipopolysaccharide core region biosynthetic process"/>
    <property type="evidence" value="ECO:0007669"/>
    <property type="project" value="TreeGrafter"/>
</dbReference>
<reference evidence="3" key="1">
    <citation type="submission" date="2020-02" db="EMBL/GenBank/DDBJ databases">
        <authorList>
            <person name="Meier V. D."/>
        </authorList>
    </citation>
    <scope>NUCLEOTIDE SEQUENCE</scope>
    <source>
        <strain evidence="3">AVDCRST_MAG53</strain>
    </source>
</reference>